<evidence type="ECO:0008006" key="13">
    <source>
        <dbReference type="Google" id="ProtNLM"/>
    </source>
</evidence>
<dbReference type="Pfam" id="PF01480">
    <property type="entry name" value="PWI"/>
    <property type="match status" value="1"/>
</dbReference>
<evidence type="ECO:0000256" key="2">
    <source>
        <dbReference type="ARBA" id="ARBA00022771"/>
    </source>
</evidence>
<keyword evidence="2 7" id="KW-0863">Zinc-finger</keyword>
<feature type="domain" description="RRM" evidence="9">
    <location>
        <begin position="403"/>
        <end position="475"/>
    </location>
</feature>
<evidence type="ECO:0000313" key="12">
    <source>
        <dbReference type="Proteomes" id="UP000305948"/>
    </source>
</evidence>
<dbReference type="InterPro" id="IPR000504">
    <property type="entry name" value="RRM_dom"/>
</dbReference>
<dbReference type="PANTHER" id="PTHR14398:SF0">
    <property type="entry name" value="ZINC FINGER PROTEIN SWM"/>
    <property type="match status" value="1"/>
</dbReference>
<dbReference type="Proteomes" id="UP000305948">
    <property type="component" value="Unassembled WGS sequence"/>
</dbReference>
<feature type="region of interest" description="Disordered" evidence="8">
    <location>
        <begin position="498"/>
        <end position="533"/>
    </location>
</feature>
<feature type="compositionally biased region" description="Polar residues" evidence="8">
    <location>
        <begin position="663"/>
        <end position="672"/>
    </location>
</feature>
<feature type="compositionally biased region" description="Low complexity" evidence="8">
    <location>
        <begin position="576"/>
        <end position="594"/>
    </location>
</feature>
<feature type="region of interest" description="Disordered" evidence="8">
    <location>
        <begin position="576"/>
        <end position="620"/>
    </location>
</feature>
<evidence type="ECO:0000256" key="3">
    <source>
        <dbReference type="ARBA" id="ARBA00022833"/>
    </source>
</evidence>
<feature type="zinc finger region" description="C3H1-type" evidence="7">
    <location>
        <begin position="211"/>
        <end position="239"/>
    </location>
</feature>
<feature type="region of interest" description="Disordered" evidence="8">
    <location>
        <begin position="772"/>
        <end position="826"/>
    </location>
</feature>
<dbReference type="AlphaFoldDB" id="A0A5C3NUH4"/>
<keyword evidence="12" id="KW-1185">Reference proteome</keyword>
<evidence type="ECO:0000256" key="7">
    <source>
        <dbReference type="PROSITE-ProRule" id="PRU00723"/>
    </source>
</evidence>
<keyword evidence="3 7" id="KW-0862">Zinc</keyword>
<dbReference type="Gene3D" id="3.30.70.330">
    <property type="match status" value="1"/>
</dbReference>
<reference evidence="11 12" key="1">
    <citation type="journal article" date="2019" name="Nat. Ecol. Evol.">
        <title>Megaphylogeny resolves global patterns of mushroom evolution.</title>
        <authorList>
            <person name="Varga T."/>
            <person name="Krizsan K."/>
            <person name="Foldi C."/>
            <person name="Dima B."/>
            <person name="Sanchez-Garcia M."/>
            <person name="Sanchez-Ramirez S."/>
            <person name="Szollosi G.J."/>
            <person name="Szarkandi J.G."/>
            <person name="Papp V."/>
            <person name="Albert L."/>
            <person name="Andreopoulos W."/>
            <person name="Angelini C."/>
            <person name="Antonin V."/>
            <person name="Barry K.W."/>
            <person name="Bougher N.L."/>
            <person name="Buchanan P."/>
            <person name="Buyck B."/>
            <person name="Bense V."/>
            <person name="Catcheside P."/>
            <person name="Chovatia M."/>
            <person name="Cooper J."/>
            <person name="Damon W."/>
            <person name="Desjardin D."/>
            <person name="Finy P."/>
            <person name="Geml J."/>
            <person name="Haridas S."/>
            <person name="Hughes K."/>
            <person name="Justo A."/>
            <person name="Karasinski D."/>
            <person name="Kautmanova I."/>
            <person name="Kiss B."/>
            <person name="Kocsube S."/>
            <person name="Kotiranta H."/>
            <person name="LaButti K.M."/>
            <person name="Lechner B.E."/>
            <person name="Liimatainen K."/>
            <person name="Lipzen A."/>
            <person name="Lukacs Z."/>
            <person name="Mihaltcheva S."/>
            <person name="Morgado L.N."/>
            <person name="Niskanen T."/>
            <person name="Noordeloos M.E."/>
            <person name="Ohm R.A."/>
            <person name="Ortiz-Santana B."/>
            <person name="Ovrebo C."/>
            <person name="Racz N."/>
            <person name="Riley R."/>
            <person name="Savchenko A."/>
            <person name="Shiryaev A."/>
            <person name="Soop K."/>
            <person name="Spirin V."/>
            <person name="Szebenyi C."/>
            <person name="Tomsovsky M."/>
            <person name="Tulloss R.E."/>
            <person name="Uehling J."/>
            <person name="Grigoriev I.V."/>
            <person name="Vagvolgyi C."/>
            <person name="Papp T."/>
            <person name="Martin F.M."/>
            <person name="Miettinen O."/>
            <person name="Hibbett D.S."/>
            <person name="Nagy L.G."/>
        </authorList>
    </citation>
    <scope>NUCLEOTIDE SEQUENCE [LARGE SCALE GENOMIC DNA]</scope>
    <source>
        <strain evidence="11 12">OMC1185</strain>
    </source>
</reference>
<name>A0A5C3NUH4_9AGAM</name>
<dbReference type="STRING" id="5364.A0A5C3NUH4"/>
<dbReference type="Pfam" id="PF00642">
    <property type="entry name" value="zf-CCCH"/>
    <property type="match status" value="1"/>
</dbReference>
<feature type="compositionally biased region" description="Acidic residues" evidence="8">
    <location>
        <begin position="817"/>
        <end position="826"/>
    </location>
</feature>
<dbReference type="InterPro" id="IPR012677">
    <property type="entry name" value="Nucleotide-bd_a/b_plait_sf"/>
</dbReference>
<organism evidence="11 12">
    <name type="scientific">Heliocybe sulcata</name>
    <dbReference type="NCBI Taxonomy" id="5364"/>
    <lineage>
        <taxon>Eukaryota</taxon>
        <taxon>Fungi</taxon>
        <taxon>Dikarya</taxon>
        <taxon>Basidiomycota</taxon>
        <taxon>Agaricomycotina</taxon>
        <taxon>Agaricomycetes</taxon>
        <taxon>Gloeophyllales</taxon>
        <taxon>Gloeophyllaceae</taxon>
        <taxon>Heliocybe</taxon>
    </lineage>
</organism>
<evidence type="ECO:0000259" key="10">
    <source>
        <dbReference type="PROSITE" id="PS50103"/>
    </source>
</evidence>
<dbReference type="GO" id="GO:0008270">
    <property type="term" value="F:zinc ion binding"/>
    <property type="evidence" value="ECO:0007669"/>
    <property type="project" value="UniProtKB-KW"/>
</dbReference>
<feature type="compositionally biased region" description="Basic and acidic residues" evidence="8">
    <location>
        <begin position="122"/>
        <end position="133"/>
    </location>
</feature>
<keyword evidence="1 7" id="KW-0479">Metal-binding</keyword>
<sequence>MIFDPQSEPNLKSWLVRTLEPICDAEPGALADYVIALLRHSGPETEMRKELSNQLEEFLEKEGPPFIDQLFAALRSKSYLPYSAASPPPQTPTGPAVDNGIPIPLDGLLTPSIPLPDRGRKRSFDYDDRDGRPPAKSARMSNDGPFSRYSNGRSTGQWGGRPERLPRGRGNGDYADPMDSGMGMGEGMNGGINGGMGGMNGRPGQSYQPPGQKRGICRDYFHKGYCARGVLCKFSHGEDAVVPGQLLPMNGQMGGMPFGSMFQYGMPFGGGAYDPNERMDMRPQGRTNRAPILPRVQQEGGGSQMMNSATSGELPVIQDLTPRMPNEEGGEVTNGEMYEAQGAPGAGRAAHIPMDVDMGGPMPMQMQMPMHRPPRGGIRGRGRGGMFSAEVHNFRPERKRDDKTLVVEKIPADKLSLDVVNGWFKQFGTVTNVAIDTHTSKALVSFSTHDEAHAAWRSEEAVFGNRFVKVFWHRPMEGHGQLGQRLLAASAPLVAGMVGKEGSPSAPGAQSSTPTPAPHSRKPSRSSAAALAAKQQLLEKQIAEQKTLMEKLATTTGDEKKEVLARLRQLGQEIGASMGSSGASSLSTATTGSSAPPPPAPAQKIPTPVPSDQEQKERERLDKELEMHAVATAAEGGGESTEELKAKLAKLQAEAASLGLPEASSSYGSTSYRPYRARGRGTRGFHRGMMRAGPRSLKLDNRPKKLLVKDVPADSVQGVRDWYDTTGLVDSLENLRDGDIVVSFKTRGAAEQGLAKGTNIPTVGEVRISWFTGQSPDGSTGAATSGHKEAEKMEGQMYDAEVRHSPPPEEVAASGWGDDEDGMGLL</sequence>
<evidence type="ECO:0000256" key="5">
    <source>
        <dbReference type="ARBA" id="ARBA00043866"/>
    </source>
</evidence>
<dbReference type="PROSITE" id="PS50103">
    <property type="entry name" value="ZF_C3H1"/>
    <property type="match status" value="1"/>
</dbReference>
<dbReference type="CDD" id="cd12257">
    <property type="entry name" value="RRM1_RBM26_like"/>
    <property type="match status" value="1"/>
</dbReference>
<protein>
    <recommendedName>
        <fullName evidence="13">C3H1-type domain-containing protein</fullName>
    </recommendedName>
</protein>
<evidence type="ECO:0000259" key="9">
    <source>
        <dbReference type="PROSITE" id="PS50102"/>
    </source>
</evidence>
<dbReference type="InterPro" id="IPR002483">
    <property type="entry name" value="PWI_dom"/>
</dbReference>
<feature type="compositionally biased region" description="Basic residues" evidence="8">
    <location>
        <begin position="675"/>
        <end position="689"/>
    </location>
</feature>
<comment type="function">
    <text evidence="5">May be involved in the turnover of nuclear polyadenylated (pA+) RNA.</text>
</comment>
<dbReference type="PANTHER" id="PTHR14398">
    <property type="entry name" value="RNA RECOGNITION RRM/RNP DOMAIN"/>
    <property type="match status" value="1"/>
</dbReference>
<dbReference type="EMBL" id="ML213503">
    <property type="protein sequence ID" value="TFK57421.1"/>
    <property type="molecule type" value="Genomic_DNA"/>
</dbReference>
<dbReference type="GO" id="GO:0005634">
    <property type="term" value="C:nucleus"/>
    <property type="evidence" value="ECO:0007669"/>
    <property type="project" value="TreeGrafter"/>
</dbReference>
<dbReference type="InterPro" id="IPR045137">
    <property type="entry name" value="RBM26/27"/>
</dbReference>
<gene>
    <name evidence="11" type="ORF">OE88DRAFT_1716054</name>
</gene>
<feature type="compositionally biased region" description="Polar residues" evidence="8">
    <location>
        <begin position="772"/>
        <end position="783"/>
    </location>
</feature>
<dbReference type="Gene3D" id="1.20.1390.10">
    <property type="entry name" value="PWI domain"/>
    <property type="match status" value="1"/>
</dbReference>
<dbReference type="InterPro" id="IPR036855">
    <property type="entry name" value="Znf_CCCH_sf"/>
</dbReference>
<keyword evidence="4 6" id="KW-0694">RNA-binding</keyword>
<accession>A0A5C3NUH4</accession>
<proteinExistence type="predicted"/>
<dbReference type="InterPro" id="IPR000571">
    <property type="entry name" value="Znf_CCCH"/>
</dbReference>
<feature type="domain" description="C3H1-type" evidence="10">
    <location>
        <begin position="211"/>
        <end position="239"/>
    </location>
</feature>
<evidence type="ECO:0000256" key="4">
    <source>
        <dbReference type="ARBA" id="ARBA00022884"/>
    </source>
</evidence>
<evidence type="ECO:0000256" key="8">
    <source>
        <dbReference type="SAM" id="MobiDB-lite"/>
    </source>
</evidence>
<dbReference type="GO" id="GO:0003723">
    <property type="term" value="F:RNA binding"/>
    <property type="evidence" value="ECO:0007669"/>
    <property type="project" value="UniProtKB-UniRule"/>
</dbReference>
<dbReference type="OrthoDB" id="443401at2759"/>
<evidence type="ECO:0000256" key="1">
    <source>
        <dbReference type="ARBA" id="ARBA00022723"/>
    </source>
</evidence>
<dbReference type="PROSITE" id="PS50102">
    <property type="entry name" value="RRM"/>
    <property type="match status" value="1"/>
</dbReference>
<feature type="region of interest" description="Disordered" evidence="8">
    <location>
        <begin position="83"/>
        <end position="173"/>
    </location>
</feature>
<dbReference type="SUPFAM" id="SSF54928">
    <property type="entry name" value="RNA-binding domain, RBD"/>
    <property type="match status" value="1"/>
</dbReference>
<evidence type="ECO:0000256" key="6">
    <source>
        <dbReference type="PROSITE-ProRule" id="PRU00176"/>
    </source>
</evidence>
<dbReference type="SUPFAM" id="SSF90229">
    <property type="entry name" value="CCCH zinc finger"/>
    <property type="match status" value="1"/>
</dbReference>
<feature type="region of interest" description="Disordered" evidence="8">
    <location>
        <begin position="662"/>
        <end position="697"/>
    </location>
</feature>
<dbReference type="InterPro" id="IPR035979">
    <property type="entry name" value="RBD_domain_sf"/>
</dbReference>
<dbReference type="SMART" id="SM00356">
    <property type="entry name" value="ZnF_C3H1"/>
    <property type="match status" value="1"/>
</dbReference>
<feature type="compositionally biased region" description="Basic and acidic residues" evidence="8">
    <location>
        <begin position="786"/>
        <end position="807"/>
    </location>
</feature>
<evidence type="ECO:0000313" key="11">
    <source>
        <dbReference type="EMBL" id="TFK57421.1"/>
    </source>
</evidence>